<feature type="transmembrane region" description="Helical" evidence="1">
    <location>
        <begin position="157"/>
        <end position="175"/>
    </location>
</feature>
<sequence length="331" mass="37797">MDSLTQIVLGAAVGELVLGRKVGNKAMIYGAVAGTIPDLDVFIGNFYDTVTALEIHRGFSHSIVFSVLMAPVLGYLLSRIHKQASWKNWSSLVFFGLFTHPLLDCFTTWGTQLFWPLDLRIAFKSIFVIDPLYTLPFLICLIAASRYQRTSVKRRRLNRWGLIISSSYLILSLVSKGFAFDKFENALAAQNISYTELETRPSPLNILLWSANVKTSTAFLIGEYSIFDSQPIQFRAYPKQHEKIEGLLKYENLERLTNITKGWFIISERENELYFNDLRFGLVSLDPASEKFVFSYSLSEVDNELIITEEPKTREDVKALFSELWTRIKGN</sequence>
<reference evidence="2 3" key="1">
    <citation type="journal article" date="2014" name="Genome Biol. Evol.">
        <title>Extensive gene acquisition in the extremely psychrophilic bacterial species Psychroflexus torquis and the link to sea-ice ecosystem specialism.</title>
        <authorList>
            <person name="Feng S."/>
            <person name="Powell S.M."/>
            <person name="Wilson R."/>
            <person name="Bowman J.P."/>
        </authorList>
    </citation>
    <scope>NUCLEOTIDE SEQUENCE [LARGE SCALE GENOMIC DNA]</scope>
    <source>
        <strain evidence="2 3">ACAM 44</strain>
    </source>
</reference>
<dbReference type="EMBL" id="APLF01000009">
    <property type="protein sequence ID" value="EMY80729.1"/>
    <property type="molecule type" value="Genomic_DNA"/>
</dbReference>
<dbReference type="STRING" id="1189619.pgond44_09211"/>
<dbReference type="GO" id="GO:0016787">
    <property type="term" value="F:hydrolase activity"/>
    <property type="evidence" value="ECO:0007669"/>
    <property type="project" value="UniProtKB-KW"/>
</dbReference>
<keyword evidence="2" id="KW-0378">Hydrolase</keyword>
<feature type="transmembrane region" description="Helical" evidence="1">
    <location>
        <begin position="59"/>
        <end position="77"/>
    </location>
</feature>
<keyword evidence="1" id="KW-0472">Membrane</keyword>
<evidence type="ECO:0000313" key="2">
    <source>
        <dbReference type="EMBL" id="EMY80729.1"/>
    </source>
</evidence>
<organism evidence="2 3">
    <name type="scientific">Psychroflexus gondwanensis ACAM 44</name>
    <dbReference type="NCBI Taxonomy" id="1189619"/>
    <lineage>
        <taxon>Bacteria</taxon>
        <taxon>Pseudomonadati</taxon>
        <taxon>Bacteroidota</taxon>
        <taxon>Flavobacteriia</taxon>
        <taxon>Flavobacteriales</taxon>
        <taxon>Flavobacteriaceae</taxon>
        <taxon>Psychroflexus</taxon>
    </lineage>
</organism>
<feature type="transmembrane region" description="Helical" evidence="1">
    <location>
        <begin position="121"/>
        <end position="145"/>
    </location>
</feature>
<accession>N1WUC2</accession>
<name>N1WUC2_9FLAO</name>
<dbReference type="PATRIC" id="fig|1189619.4.peg.1898"/>
<dbReference type="PANTHER" id="PTHR40031">
    <property type="entry name" value="HYPOTHETICAL MEMBRANE SPANNING PROTEIN"/>
    <property type="match status" value="1"/>
</dbReference>
<dbReference type="InterPro" id="IPR053170">
    <property type="entry name" value="Transcription_regulator"/>
</dbReference>
<feature type="transmembrane region" description="Helical" evidence="1">
    <location>
        <begin position="89"/>
        <end position="109"/>
    </location>
</feature>
<evidence type="ECO:0000256" key="1">
    <source>
        <dbReference type="SAM" id="Phobius"/>
    </source>
</evidence>
<keyword evidence="3" id="KW-1185">Reference proteome</keyword>
<dbReference type="PANTHER" id="PTHR40031:SF1">
    <property type="entry name" value="MEMBRANE-BOUND METAL-DEPENDENT HYDROLASE"/>
    <property type="match status" value="1"/>
</dbReference>
<proteinExistence type="predicted"/>
<dbReference type="eggNOG" id="COG1988">
    <property type="taxonomic scope" value="Bacteria"/>
</dbReference>
<protein>
    <submittedName>
        <fullName evidence="2">Membrane-bound metal-dependent hydrolase</fullName>
    </submittedName>
</protein>
<gene>
    <name evidence="2" type="ORF">pgond44_09211</name>
</gene>
<dbReference type="Pfam" id="PF04307">
    <property type="entry name" value="YdjM"/>
    <property type="match status" value="1"/>
</dbReference>
<dbReference type="RefSeq" id="WP_003440521.1">
    <property type="nucleotide sequence ID" value="NZ_APLF01000009.1"/>
</dbReference>
<keyword evidence="1" id="KW-0812">Transmembrane</keyword>
<evidence type="ECO:0000313" key="3">
    <source>
        <dbReference type="Proteomes" id="UP000012317"/>
    </source>
</evidence>
<keyword evidence="1" id="KW-1133">Transmembrane helix</keyword>
<dbReference type="Proteomes" id="UP000012317">
    <property type="component" value="Unassembled WGS sequence"/>
</dbReference>
<dbReference type="AlphaFoldDB" id="N1WUC2"/>
<dbReference type="InterPro" id="IPR007404">
    <property type="entry name" value="YdjM-like"/>
</dbReference>
<comment type="caution">
    <text evidence="2">The sequence shown here is derived from an EMBL/GenBank/DDBJ whole genome shotgun (WGS) entry which is preliminary data.</text>
</comment>